<organism evidence="2 3">
    <name type="scientific">Cystoisospora suis</name>
    <dbReference type="NCBI Taxonomy" id="483139"/>
    <lineage>
        <taxon>Eukaryota</taxon>
        <taxon>Sar</taxon>
        <taxon>Alveolata</taxon>
        <taxon>Apicomplexa</taxon>
        <taxon>Conoidasida</taxon>
        <taxon>Coccidia</taxon>
        <taxon>Eucoccidiorida</taxon>
        <taxon>Eimeriorina</taxon>
        <taxon>Sarcocystidae</taxon>
        <taxon>Cystoisospora</taxon>
    </lineage>
</organism>
<comment type="caution">
    <text evidence="2">The sequence shown here is derived from an EMBL/GenBank/DDBJ whole genome shotgun (WGS) entry which is preliminary data.</text>
</comment>
<evidence type="ECO:0000313" key="2">
    <source>
        <dbReference type="EMBL" id="PHJ17296.1"/>
    </source>
</evidence>
<feature type="compositionally biased region" description="Basic and acidic residues" evidence="1">
    <location>
        <begin position="77"/>
        <end position="88"/>
    </location>
</feature>
<evidence type="ECO:0000256" key="1">
    <source>
        <dbReference type="SAM" id="MobiDB-lite"/>
    </source>
</evidence>
<accession>A0A2C6KLN4</accession>
<name>A0A2C6KLN4_9APIC</name>
<proteinExistence type="predicted"/>
<dbReference type="AlphaFoldDB" id="A0A2C6KLN4"/>
<sequence>MSSSLLPFFLTFSFFLSSHSVSLFLSFFLTLSFFFPIFSPFMSFTRSFTLSLHFVIHSPLLFLQGERRKKGKIRNKRKEEKDLEETRRIASKGDLAPWGVGGTPQKEKERREKRHSFSLLL</sequence>
<dbReference type="GeneID" id="94432213"/>
<gene>
    <name evidence="2" type="ORF">CSUI_008882</name>
</gene>
<keyword evidence="3" id="KW-1185">Reference proteome</keyword>
<dbReference type="EMBL" id="MIGC01005111">
    <property type="protein sequence ID" value="PHJ17296.1"/>
    <property type="molecule type" value="Genomic_DNA"/>
</dbReference>
<dbReference type="VEuPathDB" id="ToxoDB:CSUI_008882"/>
<feature type="compositionally biased region" description="Basic residues" evidence="1">
    <location>
        <begin position="111"/>
        <end position="121"/>
    </location>
</feature>
<feature type="region of interest" description="Disordered" evidence="1">
    <location>
        <begin position="72"/>
        <end position="121"/>
    </location>
</feature>
<reference evidence="2 3" key="1">
    <citation type="journal article" date="2017" name="Int. J. Parasitol.">
        <title>The genome of the protozoan parasite Cystoisospora suis and a reverse vaccinology approach to identify vaccine candidates.</title>
        <authorList>
            <person name="Palmieri N."/>
            <person name="Shrestha A."/>
            <person name="Ruttkowski B."/>
            <person name="Beck T."/>
            <person name="Vogl C."/>
            <person name="Tomley F."/>
            <person name="Blake D.P."/>
            <person name="Joachim A."/>
        </authorList>
    </citation>
    <scope>NUCLEOTIDE SEQUENCE [LARGE SCALE GENOMIC DNA]</scope>
    <source>
        <strain evidence="2 3">Wien I</strain>
    </source>
</reference>
<dbReference type="RefSeq" id="XP_067919021.1">
    <property type="nucleotide sequence ID" value="XM_068069002.1"/>
</dbReference>
<protein>
    <submittedName>
        <fullName evidence="2">Uncharacterized protein</fullName>
    </submittedName>
</protein>
<evidence type="ECO:0000313" key="3">
    <source>
        <dbReference type="Proteomes" id="UP000221165"/>
    </source>
</evidence>
<dbReference type="Proteomes" id="UP000221165">
    <property type="component" value="Unassembled WGS sequence"/>
</dbReference>